<reference evidence="3" key="1">
    <citation type="submission" date="2017-02" db="UniProtKB">
        <authorList>
            <consortium name="WormBaseParasite"/>
        </authorList>
    </citation>
    <scope>IDENTIFICATION</scope>
</reference>
<evidence type="ECO:0000313" key="1">
    <source>
        <dbReference type="EMBL" id="VDK63088.1"/>
    </source>
</evidence>
<dbReference type="EMBL" id="UYRR01035000">
    <property type="protein sequence ID" value="VDK63088.1"/>
    <property type="molecule type" value="Genomic_DNA"/>
</dbReference>
<reference evidence="1 2" key="2">
    <citation type="submission" date="2018-11" db="EMBL/GenBank/DDBJ databases">
        <authorList>
            <consortium name="Pathogen Informatics"/>
        </authorList>
    </citation>
    <scope>NUCLEOTIDE SEQUENCE [LARGE SCALE GENOMIC DNA]</scope>
</reference>
<keyword evidence="2" id="KW-1185">Reference proteome</keyword>
<gene>
    <name evidence="1" type="ORF">ASIM_LOCUS18076</name>
</gene>
<name>A0A0M3KCI1_ANISI</name>
<dbReference type="Proteomes" id="UP000267096">
    <property type="component" value="Unassembled WGS sequence"/>
</dbReference>
<dbReference type="AlphaFoldDB" id="A0A0M3KCI1"/>
<sequence>MFYINASLIGESSDSRDEDLLSIDDVFDGITKGDMGKQIEDMLLSGRVHMISRQSTQRFKAKLYCKTLDDYRVNI</sequence>
<protein>
    <submittedName>
        <fullName evidence="3">DNA helicase</fullName>
    </submittedName>
</protein>
<evidence type="ECO:0000313" key="3">
    <source>
        <dbReference type="WBParaSite" id="ASIM_0001868101-mRNA-1"/>
    </source>
</evidence>
<proteinExistence type="predicted"/>
<dbReference type="WBParaSite" id="ASIM_0001868101-mRNA-1">
    <property type="protein sequence ID" value="ASIM_0001868101-mRNA-1"/>
    <property type="gene ID" value="ASIM_0001868101"/>
</dbReference>
<evidence type="ECO:0000313" key="2">
    <source>
        <dbReference type="Proteomes" id="UP000267096"/>
    </source>
</evidence>
<organism evidence="3">
    <name type="scientific">Anisakis simplex</name>
    <name type="common">Herring worm</name>
    <dbReference type="NCBI Taxonomy" id="6269"/>
    <lineage>
        <taxon>Eukaryota</taxon>
        <taxon>Metazoa</taxon>
        <taxon>Ecdysozoa</taxon>
        <taxon>Nematoda</taxon>
        <taxon>Chromadorea</taxon>
        <taxon>Rhabditida</taxon>
        <taxon>Spirurina</taxon>
        <taxon>Ascaridomorpha</taxon>
        <taxon>Ascaridoidea</taxon>
        <taxon>Anisakidae</taxon>
        <taxon>Anisakis</taxon>
        <taxon>Anisakis simplex complex</taxon>
    </lineage>
</organism>
<accession>A0A0M3KCI1</accession>